<evidence type="ECO:0000256" key="5">
    <source>
        <dbReference type="ARBA" id="ARBA00023295"/>
    </source>
</evidence>
<dbReference type="InterPro" id="IPR001223">
    <property type="entry name" value="Glyco_hydro18_cat"/>
</dbReference>
<dbReference type="PROSITE" id="PS51910">
    <property type="entry name" value="GH18_2"/>
    <property type="match status" value="1"/>
</dbReference>
<comment type="caution">
    <text evidence="10">The sequence shown here is derived from an EMBL/GenBank/DDBJ whole genome shotgun (WGS) entry which is preliminary data.</text>
</comment>
<dbReference type="GO" id="GO:0000272">
    <property type="term" value="P:polysaccharide catabolic process"/>
    <property type="evidence" value="ECO:0007669"/>
    <property type="project" value="UniProtKB-KW"/>
</dbReference>
<dbReference type="InterPro" id="IPR017853">
    <property type="entry name" value="GH"/>
</dbReference>
<gene>
    <name evidence="10" type="ORF">LY90DRAFT_380429</name>
</gene>
<dbReference type="Proteomes" id="UP000193920">
    <property type="component" value="Unassembled WGS sequence"/>
</dbReference>
<dbReference type="GO" id="GO:0008061">
    <property type="term" value="F:chitin binding"/>
    <property type="evidence" value="ECO:0007669"/>
    <property type="project" value="InterPro"/>
</dbReference>
<dbReference type="Gene3D" id="3.10.50.10">
    <property type="match status" value="1"/>
</dbReference>
<dbReference type="InterPro" id="IPR050314">
    <property type="entry name" value="Glycosyl_Hydrlase_18"/>
</dbReference>
<evidence type="ECO:0000256" key="6">
    <source>
        <dbReference type="ARBA" id="ARBA00023326"/>
    </source>
</evidence>
<comment type="catalytic activity">
    <reaction evidence="1">
        <text>Random endo-hydrolysis of N-acetyl-beta-D-glucosaminide (1-&gt;4)-beta-linkages in chitin and chitodextrins.</text>
        <dbReference type="EC" id="3.2.1.14"/>
    </reaction>
</comment>
<dbReference type="InterPro" id="IPR001579">
    <property type="entry name" value="Glyco_hydro_18_chit_AS"/>
</dbReference>
<dbReference type="PANTHER" id="PTHR11177:SF317">
    <property type="entry name" value="CHITINASE 12-RELATED"/>
    <property type="match status" value="1"/>
</dbReference>
<evidence type="ECO:0000259" key="9">
    <source>
        <dbReference type="PROSITE" id="PS51910"/>
    </source>
</evidence>
<evidence type="ECO:0000313" key="11">
    <source>
        <dbReference type="Proteomes" id="UP000193920"/>
    </source>
</evidence>
<evidence type="ECO:0000256" key="8">
    <source>
        <dbReference type="RuleBase" id="RU004453"/>
    </source>
</evidence>
<protein>
    <submittedName>
        <fullName evidence="10">Catalytic domain of chitinase A1</fullName>
    </submittedName>
</protein>
<dbReference type="AlphaFoldDB" id="A0A1Y2DZJ5"/>
<sequence length="427" mass="48722">MGLFNFLKPSKEKLNEQVDQFVEQPQEQQNLYQGNQQIQANHSEYKLIGYYANWICYKGYEPTKVPVEKLTHINYAFANIKDGEVVLGDKWIDTDKSFGGDDDCPIKGNYNLFLNPNGPIKKRNPNLKVLISVGGWTWSKDFSDVASTEESREKFAISCATFCNRYNFDGIDIDWEFPVKGGQDGNGHRPEDGENYALLLHCIRKHLNNLGQMNGKKYLLTIASTAAKYNYSVLNMRDIAEPLDWINLMNYDYSGMWSKCALHQANLFMEKPLPDGTIPTHNSISQCVEDFINQGVPASKLVVGVPFYGRGFANVEANPDDYTASGLYAKFNGPLDGKESGSFQYHEIRKDYINTTSGYKRYWSENCFAPYLFNPEKKGLISYDDTWSMHYKADYVKNNHLGGIMIWELSGDYEDELLNSILSTFNN</sequence>
<keyword evidence="2 7" id="KW-0378">Hydrolase</keyword>
<keyword evidence="3" id="KW-0146">Chitin degradation</keyword>
<evidence type="ECO:0000256" key="4">
    <source>
        <dbReference type="ARBA" id="ARBA00023277"/>
    </source>
</evidence>
<dbReference type="GO" id="GO:0006032">
    <property type="term" value="P:chitin catabolic process"/>
    <property type="evidence" value="ECO:0007669"/>
    <property type="project" value="UniProtKB-KW"/>
</dbReference>
<keyword evidence="5 7" id="KW-0326">Glycosidase</keyword>
<dbReference type="SUPFAM" id="SSF54556">
    <property type="entry name" value="Chitinase insertion domain"/>
    <property type="match status" value="1"/>
</dbReference>
<dbReference type="SMART" id="SM00636">
    <property type="entry name" value="Glyco_18"/>
    <property type="match status" value="1"/>
</dbReference>
<accession>A0A1Y2DZJ5</accession>
<comment type="similarity">
    <text evidence="8">Belongs to the glycosyl hydrolase 18 family.</text>
</comment>
<dbReference type="SUPFAM" id="SSF51445">
    <property type="entry name" value="(Trans)glycosidases"/>
    <property type="match status" value="1"/>
</dbReference>
<dbReference type="GO" id="GO:0008843">
    <property type="term" value="F:endochitinase activity"/>
    <property type="evidence" value="ECO:0007669"/>
    <property type="project" value="UniProtKB-EC"/>
</dbReference>
<dbReference type="EMBL" id="MCOG01000053">
    <property type="protein sequence ID" value="ORY64708.1"/>
    <property type="molecule type" value="Genomic_DNA"/>
</dbReference>
<dbReference type="InterPro" id="IPR029070">
    <property type="entry name" value="Chitinase_insertion_sf"/>
</dbReference>
<dbReference type="Gene3D" id="3.20.20.80">
    <property type="entry name" value="Glycosidases"/>
    <property type="match status" value="1"/>
</dbReference>
<keyword evidence="4" id="KW-0119">Carbohydrate metabolism</keyword>
<dbReference type="PANTHER" id="PTHR11177">
    <property type="entry name" value="CHITINASE"/>
    <property type="match status" value="1"/>
</dbReference>
<dbReference type="Pfam" id="PF00704">
    <property type="entry name" value="Glyco_hydro_18"/>
    <property type="match status" value="1"/>
</dbReference>
<dbReference type="InterPro" id="IPR011583">
    <property type="entry name" value="Chitinase_II/V-like_cat"/>
</dbReference>
<dbReference type="CDD" id="cd06548">
    <property type="entry name" value="GH18_chitinase"/>
    <property type="match status" value="1"/>
</dbReference>
<dbReference type="OrthoDB" id="73875at2759"/>
<evidence type="ECO:0000313" key="10">
    <source>
        <dbReference type="EMBL" id="ORY64708.1"/>
    </source>
</evidence>
<organism evidence="10 11">
    <name type="scientific">Neocallimastix californiae</name>
    <dbReference type="NCBI Taxonomy" id="1754190"/>
    <lineage>
        <taxon>Eukaryota</taxon>
        <taxon>Fungi</taxon>
        <taxon>Fungi incertae sedis</taxon>
        <taxon>Chytridiomycota</taxon>
        <taxon>Chytridiomycota incertae sedis</taxon>
        <taxon>Neocallimastigomycetes</taxon>
        <taxon>Neocallimastigales</taxon>
        <taxon>Neocallimastigaceae</taxon>
        <taxon>Neocallimastix</taxon>
    </lineage>
</organism>
<proteinExistence type="inferred from homology"/>
<feature type="domain" description="GH18" evidence="9">
    <location>
        <begin position="45"/>
        <end position="427"/>
    </location>
</feature>
<keyword evidence="11" id="KW-1185">Reference proteome</keyword>
<dbReference type="PROSITE" id="PS01095">
    <property type="entry name" value="GH18_1"/>
    <property type="match status" value="1"/>
</dbReference>
<evidence type="ECO:0000256" key="3">
    <source>
        <dbReference type="ARBA" id="ARBA00023024"/>
    </source>
</evidence>
<name>A0A1Y2DZJ5_9FUNG</name>
<evidence type="ECO:0000256" key="2">
    <source>
        <dbReference type="ARBA" id="ARBA00022801"/>
    </source>
</evidence>
<keyword evidence="6" id="KW-0624">Polysaccharide degradation</keyword>
<evidence type="ECO:0000256" key="1">
    <source>
        <dbReference type="ARBA" id="ARBA00000822"/>
    </source>
</evidence>
<dbReference type="STRING" id="1754190.A0A1Y2DZJ5"/>
<evidence type="ECO:0000256" key="7">
    <source>
        <dbReference type="RuleBase" id="RU000489"/>
    </source>
</evidence>
<reference evidence="10 11" key="1">
    <citation type="submission" date="2016-08" db="EMBL/GenBank/DDBJ databases">
        <title>A Parts List for Fungal Cellulosomes Revealed by Comparative Genomics.</title>
        <authorList>
            <consortium name="DOE Joint Genome Institute"/>
            <person name="Haitjema C.H."/>
            <person name="Gilmore S.P."/>
            <person name="Henske J.K."/>
            <person name="Solomon K.V."/>
            <person name="De Groot R."/>
            <person name="Kuo A."/>
            <person name="Mondo S.J."/>
            <person name="Salamov A.A."/>
            <person name="Labutti K."/>
            <person name="Zhao Z."/>
            <person name="Chiniquy J."/>
            <person name="Barry K."/>
            <person name="Brewer H.M."/>
            <person name="Purvine S.O."/>
            <person name="Wright A.T."/>
            <person name="Boxma B."/>
            <person name="Van Alen T."/>
            <person name="Hackstein J.H."/>
            <person name="Baker S.E."/>
            <person name="Grigoriev I.V."/>
            <person name="O'Malley M.A."/>
        </authorList>
    </citation>
    <scope>NUCLEOTIDE SEQUENCE [LARGE SCALE GENOMIC DNA]</scope>
    <source>
        <strain evidence="10 11">G1</strain>
    </source>
</reference>